<name>A0ABY0TXV4_9FLAO</name>
<sequence length="86" mass="9590">MESNVITRQIRVSAIADIVSRRSSYSAQFRLRKTAKNIKALDGVGIVGSSSRLPYSEVRVNYSVNTIPLVNNGYLTIEDDDASYFM</sequence>
<proteinExistence type="predicted"/>
<keyword evidence="2" id="KW-1185">Reference proteome</keyword>
<evidence type="ECO:0000313" key="2">
    <source>
        <dbReference type="Proteomes" id="UP000199574"/>
    </source>
</evidence>
<dbReference type="EMBL" id="LT629754">
    <property type="protein sequence ID" value="SDR74456.1"/>
    <property type="molecule type" value="Genomic_DNA"/>
</dbReference>
<protein>
    <submittedName>
        <fullName evidence="1">Uncharacterized protein</fullName>
    </submittedName>
</protein>
<gene>
    <name evidence="1" type="ORF">SAMN05192545_0016</name>
</gene>
<evidence type="ECO:0000313" key="1">
    <source>
        <dbReference type="EMBL" id="SDR74456.1"/>
    </source>
</evidence>
<reference evidence="1 2" key="1">
    <citation type="submission" date="2016-10" db="EMBL/GenBank/DDBJ databases">
        <authorList>
            <person name="Varghese N."/>
            <person name="Submissions S."/>
        </authorList>
    </citation>
    <scope>NUCLEOTIDE SEQUENCE [LARGE SCALE GENOMIC DNA]</scope>
    <source>
        <strain evidence="1 2">MAR_2009_60</strain>
    </source>
</reference>
<organism evidence="1 2">
    <name type="scientific">Maribacter dokdonensis</name>
    <dbReference type="NCBI Taxonomy" id="320912"/>
    <lineage>
        <taxon>Bacteria</taxon>
        <taxon>Pseudomonadati</taxon>
        <taxon>Bacteroidota</taxon>
        <taxon>Flavobacteriia</taxon>
        <taxon>Flavobacteriales</taxon>
        <taxon>Flavobacteriaceae</taxon>
        <taxon>Maribacter</taxon>
    </lineage>
</organism>
<accession>A0ABY0TXV4</accession>
<dbReference type="Proteomes" id="UP000199574">
    <property type="component" value="Chromosome I"/>
</dbReference>